<proteinExistence type="predicted"/>
<comment type="caution">
    <text evidence="2">The sequence shown here is derived from an EMBL/GenBank/DDBJ whole genome shotgun (WGS) entry which is preliminary data.</text>
</comment>
<reference evidence="2 3" key="1">
    <citation type="submission" date="2020-09" db="EMBL/GenBank/DDBJ databases">
        <title>Development of specific Francisella tularensis PCR assay based on in-depth characterization of family Francisellaceae.</title>
        <authorList>
            <person name="Ohrman C."/>
            <person name="Sahl J."/>
            <person name="Sjodin A."/>
            <person name="Uneklint I."/>
            <person name="Ballard R."/>
            <person name="Karlsson L."/>
            <person name="Mcdonough R."/>
            <person name="Sundell D."/>
            <person name="Soria K."/>
            <person name="Brindeflk B."/>
            <person name="Vallesi A."/>
            <person name="Ramirez-Paredes J.G."/>
            <person name="Colquhoun D."/>
            <person name="Myrtennas K."/>
            <person name="Birdsell D."/>
            <person name="Johansson A."/>
            <person name="Wagner D."/>
            <person name="Forsman M."/>
        </authorList>
    </citation>
    <scope>NUCLEOTIDE SEQUENCE [LARGE SCALE GENOMIC DNA]</scope>
    <source>
        <strain evidence="2 3">FSC1140</strain>
    </source>
</reference>
<gene>
    <name evidence="2" type="ORF">IB647_06440</name>
</gene>
<accession>A0A9Q2KQD3</accession>
<sequence length="115" mass="13358">MLEFLLVVTVVLSIYFYISNTKNIQNVQNVQKYKIHKVIRLTILVMSICVVYFSISHVRHELSLVNDSPFSFFLSKNEIKAAHDAAYFESFRYAVYGVIAIVCLAFTLMKRVKKQ</sequence>
<dbReference type="Proteomes" id="UP000701999">
    <property type="component" value="Unassembled WGS sequence"/>
</dbReference>
<keyword evidence="3" id="KW-1185">Reference proteome</keyword>
<feature type="transmembrane region" description="Helical" evidence="1">
    <location>
        <begin position="93"/>
        <end position="109"/>
    </location>
</feature>
<organism evidence="2 3">
    <name type="scientific">Francisella noatunensis</name>
    <dbReference type="NCBI Taxonomy" id="657445"/>
    <lineage>
        <taxon>Bacteria</taxon>
        <taxon>Pseudomonadati</taxon>
        <taxon>Pseudomonadota</taxon>
        <taxon>Gammaproteobacteria</taxon>
        <taxon>Thiotrichales</taxon>
        <taxon>Francisellaceae</taxon>
        <taxon>Francisella</taxon>
    </lineage>
</organism>
<protein>
    <submittedName>
        <fullName evidence="2">Uncharacterized protein</fullName>
    </submittedName>
</protein>
<evidence type="ECO:0000313" key="3">
    <source>
        <dbReference type="Proteomes" id="UP000701999"/>
    </source>
</evidence>
<keyword evidence="1" id="KW-0472">Membrane</keyword>
<dbReference type="GeneID" id="93254213"/>
<dbReference type="EMBL" id="JACVKN010000136">
    <property type="protein sequence ID" value="MBK2065295.1"/>
    <property type="molecule type" value="Genomic_DNA"/>
</dbReference>
<evidence type="ECO:0000313" key="2">
    <source>
        <dbReference type="EMBL" id="MBK2065295.1"/>
    </source>
</evidence>
<dbReference type="RefSeq" id="WP_159183719.1">
    <property type="nucleotide sequence ID" value="NZ_JACVJL010000020.1"/>
</dbReference>
<feature type="transmembrane region" description="Helical" evidence="1">
    <location>
        <begin position="38"/>
        <end position="55"/>
    </location>
</feature>
<evidence type="ECO:0000256" key="1">
    <source>
        <dbReference type="SAM" id="Phobius"/>
    </source>
</evidence>
<name>A0A9Q2KQD3_9GAMM</name>
<dbReference type="AlphaFoldDB" id="A0A9Q2KQD3"/>
<keyword evidence="1" id="KW-0812">Transmembrane</keyword>
<keyword evidence="1" id="KW-1133">Transmembrane helix</keyword>